<name>A0A8T2PWE6_9TELE</name>
<protein>
    <submittedName>
        <fullName evidence="1">Uncharacterized protein</fullName>
    </submittedName>
</protein>
<accession>A0A8T2PWE6</accession>
<dbReference type="Proteomes" id="UP000824540">
    <property type="component" value="Unassembled WGS sequence"/>
</dbReference>
<gene>
    <name evidence="1" type="ORF">JZ751_000547</name>
</gene>
<keyword evidence="2" id="KW-1185">Reference proteome</keyword>
<proteinExistence type="predicted"/>
<sequence>MAKQAAKLKHFRRSDLAFSGRQAADEPVTASPLYVAASADGEDRLQQWLQRLSQLGERFQGHRKPVTRAVGPRLAGKKMVALPRNFGKVRKQSRNWSLFVCGLESITKRLAG</sequence>
<evidence type="ECO:0000313" key="1">
    <source>
        <dbReference type="EMBL" id="KAG9355709.1"/>
    </source>
</evidence>
<organism evidence="1 2">
    <name type="scientific">Albula glossodonta</name>
    <name type="common">roundjaw bonefish</name>
    <dbReference type="NCBI Taxonomy" id="121402"/>
    <lineage>
        <taxon>Eukaryota</taxon>
        <taxon>Metazoa</taxon>
        <taxon>Chordata</taxon>
        <taxon>Craniata</taxon>
        <taxon>Vertebrata</taxon>
        <taxon>Euteleostomi</taxon>
        <taxon>Actinopterygii</taxon>
        <taxon>Neopterygii</taxon>
        <taxon>Teleostei</taxon>
        <taxon>Albuliformes</taxon>
        <taxon>Albulidae</taxon>
        <taxon>Albula</taxon>
    </lineage>
</organism>
<dbReference type="EMBL" id="JAFBMS010000001">
    <property type="protein sequence ID" value="KAG9355709.1"/>
    <property type="molecule type" value="Genomic_DNA"/>
</dbReference>
<dbReference type="AlphaFoldDB" id="A0A8T2PWE6"/>
<comment type="caution">
    <text evidence="1">The sequence shown here is derived from an EMBL/GenBank/DDBJ whole genome shotgun (WGS) entry which is preliminary data.</text>
</comment>
<evidence type="ECO:0000313" key="2">
    <source>
        <dbReference type="Proteomes" id="UP000824540"/>
    </source>
</evidence>
<reference evidence="1" key="1">
    <citation type="thesis" date="2021" institute="BYU ScholarsArchive" country="Provo, UT, USA">
        <title>Applications of and Algorithms for Genome Assembly and Genomic Analyses with an Emphasis on Marine Teleosts.</title>
        <authorList>
            <person name="Pickett B.D."/>
        </authorList>
    </citation>
    <scope>NUCLEOTIDE SEQUENCE</scope>
    <source>
        <strain evidence="1">HI-2016</strain>
    </source>
</reference>